<evidence type="ECO:0000259" key="1">
    <source>
        <dbReference type="PROSITE" id="PS51186"/>
    </source>
</evidence>
<gene>
    <name evidence="2" type="ORF">DI487_15845</name>
</gene>
<dbReference type="InterPro" id="IPR051531">
    <property type="entry name" value="N-acetyltransferase"/>
</dbReference>
<dbReference type="RefSeq" id="WP_109570521.1">
    <property type="nucleotide sequence ID" value="NZ_CP029463.1"/>
</dbReference>
<accession>A0A2U8QYD5</accession>
<dbReference type="KEGG" id="fse:DI487_15845"/>
<reference evidence="2 3" key="1">
    <citation type="submission" date="2018-05" db="EMBL/GenBank/DDBJ databases">
        <title>Flavobacterium sp. MEBiC07310.</title>
        <authorList>
            <person name="Baek K."/>
        </authorList>
    </citation>
    <scope>NUCLEOTIDE SEQUENCE [LARGE SCALE GENOMIC DNA]</scope>
    <source>
        <strain evidence="2 3">MEBiC07310</strain>
    </source>
</reference>
<dbReference type="EMBL" id="CP029463">
    <property type="protein sequence ID" value="AWM15183.1"/>
    <property type="molecule type" value="Genomic_DNA"/>
</dbReference>
<name>A0A2U8QYD5_9FLAO</name>
<dbReference type="Pfam" id="PF13302">
    <property type="entry name" value="Acetyltransf_3"/>
    <property type="match status" value="1"/>
</dbReference>
<organism evidence="2 3">
    <name type="scientific">Flavobacterium sediminis</name>
    <dbReference type="NCBI Taxonomy" id="2201181"/>
    <lineage>
        <taxon>Bacteria</taxon>
        <taxon>Pseudomonadati</taxon>
        <taxon>Bacteroidota</taxon>
        <taxon>Flavobacteriia</taxon>
        <taxon>Flavobacteriales</taxon>
        <taxon>Flavobacteriaceae</taxon>
        <taxon>Flavobacterium</taxon>
    </lineage>
</organism>
<feature type="domain" description="N-acetyltransferase" evidence="1">
    <location>
        <begin position="18"/>
        <end position="169"/>
    </location>
</feature>
<dbReference type="Proteomes" id="UP000245429">
    <property type="component" value="Chromosome"/>
</dbReference>
<dbReference type="PANTHER" id="PTHR43792:SF1">
    <property type="entry name" value="N-ACETYLTRANSFERASE DOMAIN-CONTAINING PROTEIN"/>
    <property type="match status" value="1"/>
</dbReference>
<dbReference type="PROSITE" id="PS51186">
    <property type="entry name" value="GNAT"/>
    <property type="match status" value="1"/>
</dbReference>
<protein>
    <recommendedName>
        <fullName evidence="1">N-acetyltransferase domain-containing protein</fullName>
    </recommendedName>
</protein>
<dbReference type="GO" id="GO:0016747">
    <property type="term" value="F:acyltransferase activity, transferring groups other than amino-acyl groups"/>
    <property type="evidence" value="ECO:0007669"/>
    <property type="project" value="InterPro"/>
</dbReference>
<evidence type="ECO:0000313" key="3">
    <source>
        <dbReference type="Proteomes" id="UP000245429"/>
    </source>
</evidence>
<dbReference type="AlphaFoldDB" id="A0A2U8QYD5"/>
<dbReference type="PANTHER" id="PTHR43792">
    <property type="entry name" value="GNAT FAMILY, PUTATIVE (AFU_ORTHOLOGUE AFUA_3G00765)-RELATED-RELATED"/>
    <property type="match status" value="1"/>
</dbReference>
<keyword evidence="3" id="KW-1185">Reference proteome</keyword>
<dbReference type="SUPFAM" id="SSF55729">
    <property type="entry name" value="Acyl-CoA N-acyltransferases (Nat)"/>
    <property type="match status" value="1"/>
</dbReference>
<sequence length="169" mass="19814">MKKTKLNDFPTTVEGTKVILEKLRLENSDDYFELYKDRIEHQIFEESIFLFHENHEEFTQRILSLCHIVYVIKLKVDPNILIGDCALHQCNEEQSEIFIGGTIHSNYKGKGYMKETFSLVINLLKQNHFQTLMSETSVYNTSAIHFINKMGFKLKKDSDAKLLYEKNLS</sequence>
<dbReference type="InterPro" id="IPR016181">
    <property type="entry name" value="Acyl_CoA_acyltransferase"/>
</dbReference>
<dbReference type="OrthoDB" id="9789605at2"/>
<dbReference type="Gene3D" id="3.40.630.30">
    <property type="match status" value="1"/>
</dbReference>
<evidence type="ECO:0000313" key="2">
    <source>
        <dbReference type="EMBL" id="AWM15183.1"/>
    </source>
</evidence>
<dbReference type="InterPro" id="IPR000182">
    <property type="entry name" value="GNAT_dom"/>
</dbReference>
<proteinExistence type="predicted"/>